<comment type="cofactor">
    <cofactor evidence="2">
        <name>Mg(2+)</name>
        <dbReference type="ChEBI" id="CHEBI:18420"/>
    </cofactor>
</comment>
<dbReference type="Proteomes" id="UP000242515">
    <property type="component" value="Unassembled WGS sequence"/>
</dbReference>
<organism evidence="11 12">
    <name type="scientific">Rosenbergiella nectarea</name>
    <dbReference type="NCBI Taxonomy" id="988801"/>
    <lineage>
        <taxon>Bacteria</taxon>
        <taxon>Pseudomonadati</taxon>
        <taxon>Pseudomonadota</taxon>
        <taxon>Gammaproteobacteria</taxon>
        <taxon>Enterobacterales</taxon>
        <taxon>Erwiniaceae</taxon>
        <taxon>Rosenbergiella</taxon>
    </lineage>
</organism>
<keyword evidence="12" id="KW-1185">Reference proteome</keyword>
<dbReference type="GO" id="GO:0005737">
    <property type="term" value="C:cytoplasm"/>
    <property type="evidence" value="ECO:0007669"/>
    <property type="project" value="UniProtKB-SubCell"/>
</dbReference>
<feature type="binding site" evidence="9">
    <location>
        <position position="93"/>
    </location>
    <ligand>
        <name>a divalent metal cation</name>
        <dbReference type="ChEBI" id="CHEBI:60240"/>
    </ligand>
</feature>
<comment type="subcellular location">
    <subcellularLocation>
        <location evidence="3 9">Cytoplasm</location>
    </subcellularLocation>
</comment>
<dbReference type="FunFam" id="3.40.1210.10:FF:000001">
    <property type="entry name" value="5'/3'-nucleotidase SurE"/>
    <property type="match status" value="1"/>
</dbReference>
<dbReference type="NCBIfam" id="NF001489">
    <property type="entry name" value="PRK00346.1-3"/>
    <property type="match status" value="1"/>
</dbReference>
<name>A0A1H9IS85_9GAMM</name>
<keyword evidence="5 9" id="KW-0963">Cytoplasm</keyword>
<gene>
    <name evidence="9" type="primary">surE</name>
    <name evidence="11" type="ORF">SAMN05216522_106162</name>
</gene>
<dbReference type="InterPro" id="IPR002828">
    <property type="entry name" value="SurE-like_Pase/nucleotidase"/>
</dbReference>
<dbReference type="InterPro" id="IPR030048">
    <property type="entry name" value="SurE"/>
</dbReference>
<accession>A0A1H9IS85</accession>
<evidence type="ECO:0000256" key="9">
    <source>
        <dbReference type="HAMAP-Rule" id="MF_00060"/>
    </source>
</evidence>
<dbReference type="GO" id="GO:0004309">
    <property type="term" value="F:exopolyphosphatase activity"/>
    <property type="evidence" value="ECO:0007669"/>
    <property type="project" value="UniProtKB-UniRule"/>
</dbReference>
<dbReference type="Gene3D" id="3.40.1210.10">
    <property type="entry name" value="Survival protein SurE-like phosphatase/nucleotidase"/>
    <property type="match status" value="1"/>
</dbReference>
<dbReference type="GO" id="GO:0046872">
    <property type="term" value="F:metal ion binding"/>
    <property type="evidence" value="ECO:0007669"/>
    <property type="project" value="UniProtKB-UniRule"/>
</dbReference>
<evidence type="ECO:0000313" key="11">
    <source>
        <dbReference type="EMBL" id="SEQ77372.1"/>
    </source>
</evidence>
<dbReference type="HAMAP" id="MF_00060">
    <property type="entry name" value="SurE"/>
    <property type="match status" value="1"/>
</dbReference>
<evidence type="ECO:0000256" key="5">
    <source>
        <dbReference type="ARBA" id="ARBA00022490"/>
    </source>
</evidence>
<dbReference type="EC" id="3.1.3.6" evidence="9"/>
<dbReference type="OrthoDB" id="9780815at2"/>
<evidence type="ECO:0000313" key="12">
    <source>
        <dbReference type="Proteomes" id="UP000242515"/>
    </source>
</evidence>
<dbReference type="EC" id="3.6.1.11" evidence="9"/>
<evidence type="ECO:0000256" key="3">
    <source>
        <dbReference type="ARBA" id="ARBA00004496"/>
    </source>
</evidence>
<dbReference type="NCBIfam" id="NF001488">
    <property type="entry name" value="PRK00346.1-1"/>
    <property type="match status" value="1"/>
</dbReference>
<feature type="binding site" evidence="9">
    <location>
        <position position="8"/>
    </location>
    <ligand>
        <name>a divalent metal cation</name>
        <dbReference type="ChEBI" id="CHEBI:60240"/>
    </ligand>
</feature>
<protein>
    <recommendedName>
        <fullName evidence="9">5'/3'-nucleotidase SurE</fullName>
        <ecNumber evidence="9">3.1.3.5</ecNumber>
        <ecNumber evidence="9">3.1.3.6</ecNumber>
    </recommendedName>
    <alternativeName>
        <fullName evidence="9">Exopolyphosphatase</fullName>
        <ecNumber evidence="9">3.6.1.11</ecNumber>
    </alternativeName>
    <alternativeName>
        <fullName evidence="9">Nucleoside monophosphate phosphohydrolase</fullName>
    </alternativeName>
</protein>
<evidence type="ECO:0000256" key="7">
    <source>
        <dbReference type="ARBA" id="ARBA00022741"/>
    </source>
</evidence>
<dbReference type="Pfam" id="PF01975">
    <property type="entry name" value="SurE"/>
    <property type="match status" value="1"/>
</dbReference>
<sequence length="254" mass="27102">MRILLSNDDGVLAPGIQRLAQALRSVAVDVQIIAPDRNRSGASSALTLDMPLRTYHHDNGDIAVQHGTPTDCVYLGVNCLMTPAPDIVISGINAGPNLGDDVIYSGTVAAAIEGRHLGLPALAVSLNGNTHYDTAAEVTCQLLKILAKHPLRLSPVLNINVPNLPLAEIKGWKVTRCGYRHPANKVITQRDPRGETLYWIGPQGKPHDAGEGTDFDAVEQGYVSITPLGIDLTAYHAVSQLSEWLGNVEGPVTC</sequence>
<feature type="binding site" evidence="9">
    <location>
        <position position="9"/>
    </location>
    <ligand>
        <name>a divalent metal cation</name>
        <dbReference type="ChEBI" id="CHEBI:60240"/>
    </ligand>
</feature>
<dbReference type="GO" id="GO:0000166">
    <property type="term" value="F:nucleotide binding"/>
    <property type="evidence" value="ECO:0007669"/>
    <property type="project" value="UniProtKB-KW"/>
</dbReference>
<reference evidence="12" key="1">
    <citation type="submission" date="2016-10" db="EMBL/GenBank/DDBJ databases">
        <authorList>
            <person name="Varghese N."/>
            <person name="Submissions S."/>
        </authorList>
    </citation>
    <scope>NUCLEOTIDE SEQUENCE [LARGE SCALE GENOMIC DNA]</scope>
    <source>
        <strain evidence="12">8N4</strain>
    </source>
</reference>
<comment type="catalytic activity">
    <reaction evidence="9">
        <text>[phosphate](n) + H2O = [phosphate](n-1) + phosphate + H(+)</text>
        <dbReference type="Rhea" id="RHEA:21528"/>
        <dbReference type="Rhea" id="RHEA-COMP:9859"/>
        <dbReference type="Rhea" id="RHEA-COMP:14279"/>
        <dbReference type="ChEBI" id="CHEBI:15377"/>
        <dbReference type="ChEBI" id="CHEBI:15378"/>
        <dbReference type="ChEBI" id="CHEBI:16838"/>
        <dbReference type="ChEBI" id="CHEBI:43474"/>
        <dbReference type="EC" id="3.6.1.11"/>
    </reaction>
</comment>
<evidence type="ECO:0000256" key="8">
    <source>
        <dbReference type="ARBA" id="ARBA00022801"/>
    </source>
</evidence>
<evidence type="ECO:0000256" key="1">
    <source>
        <dbReference type="ARBA" id="ARBA00000815"/>
    </source>
</evidence>
<dbReference type="STRING" id="988801.SAMN05216522_106162"/>
<feature type="domain" description="Survival protein SurE-like phosphatase/nucleotidase" evidence="10">
    <location>
        <begin position="3"/>
        <end position="181"/>
    </location>
</feature>
<dbReference type="PANTHER" id="PTHR30457:SF12">
    <property type="entry name" value="5'_3'-NUCLEOTIDASE SURE"/>
    <property type="match status" value="1"/>
</dbReference>
<comment type="similarity">
    <text evidence="4 9">Belongs to the SurE nucleotidase family.</text>
</comment>
<comment type="function">
    <text evidence="9">Nucleotidase with a broad substrate specificity as it can dephosphorylate various ribo- and deoxyribonucleoside 5'-monophosphates and ribonucleoside 3'-monophosphates with highest affinity to 3'-AMP. Also hydrolyzes polyphosphate (exopolyphosphatase activity) with the preference for short-chain-length substrates (P20-25). Might be involved in the regulation of dNTP and NTP pools, and in the turnover of 3'-mononucleotides produced by numerous intracellular RNases (T1, T2, and F) during the degradation of various RNAs.</text>
</comment>
<proteinExistence type="inferred from homology"/>
<dbReference type="SUPFAM" id="SSF64167">
    <property type="entry name" value="SurE-like"/>
    <property type="match status" value="1"/>
</dbReference>
<evidence type="ECO:0000256" key="2">
    <source>
        <dbReference type="ARBA" id="ARBA00001946"/>
    </source>
</evidence>
<dbReference type="NCBIfam" id="TIGR00087">
    <property type="entry name" value="surE"/>
    <property type="match status" value="1"/>
</dbReference>
<evidence type="ECO:0000256" key="6">
    <source>
        <dbReference type="ARBA" id="ARBA00022723"/>
    </source>
</evidence>
<keyword evidence="7 9" id="KW-0547">Nucleotide-binding</keyword>
<comment type="cofactor">
    <cofactor evidence="9">
        <name>a divalent metal cation</name>
        <dbReference type="ChEBI" id="CHEBI:60240"/>
    </cofactor>
    <text evidence="9">Binds 1 divalent metal cation per subunit.</text>
</comment>
<dbReference type="PANTHER" id="PTHR30457">
    <property type="entry name" value="5'-NUCLEOTIDASE SURE"/>
    <property type="match status" value="1"/>
</dbReference>
<comment type="catalytic activity">
    <reaction evidence="9">
        <text>a ribonucleoside 3'-phosphate + H2O = a ribonucleoside + phosphate</text>
        <dbReference type="Rhea" id="RHEA:10144"/>
        <dbReference type="ChEBI" id="CHEBI:13197"/>
        <dbReference type="ChEBI" id="CHEBI:15377"/>
        <dbReference type="ChEBI" id="CHEBI:18254"/>
        <dbReference type="ChEBI" id="CHEBI:43474"/>
        <dbReference type="EC" id="3.1.3.6"/>
    </reaction>
</comment>
<dbReference type="EMBL" id="FOGC01000006">
    <property type="protein sequence ID" value="SEQ77372.1"/>
    <property type="molecule type" value="Genomic_DNA"/>
</dbReference>
<comment type="catalytic activity">
    <reaction evidence="1 9">
        <text>a ribonucleoside 5'-phosphate + H2O = a ribonucleoside + phosphate</text>
        <dbReference type="Rhea" id="RHEA:12484"/>
        <dbReference type="ChEBI" id="CHEBI:15377"/>
        <dbReference type="ChEBI" id="CHEBI:18254"/>
        <dbReference type="ChEBI" id="CHEBI:43474"/>
        <dbReference type="ChEBI" id="CHEBI:58043"/>
        <dbReference type="EC" id="3.1.3.5"/>
    </reaction>
</comment>
<feature type="binding site" evidence="9">
    <location>
        <position position="40"/>
    </location>
    <ligand>
        <name>a divalent metal cation</name>
        <dbReference type="ChEBI" id="CHEBI:60240"/>
    </ligand>
</feature>
<dbReference type="InterPro" id="IPR036523">
    <property type="entry name" value="SurE-like_sf"/>
</dbReference>
<dbReference type="EC" id="3.1.3.5" evidence="9"/>
<dbReference type="GO" id="GO:0008254">
    <property type="term" value="F:3'-nucleotidase activity"/>
    <property type="evidence" value="ECO:0007669"/>
    <property type="project" value="UniProtKB-UniRule"/>
</dbReference>
<evidence type="ECO:0000256" key="4">
    <source>
        <dbReference type="ARBA" id="ARBA00011062"/>
    </source>
</evidence>
<dbReference type="GO" id="GO:0008253">
    <property type="term" value="F:5'-nucleotidase activity"/>
    <property type="evidence" value="ECO:0007669"/>
    <property type="project" value="UniProtKB-UniRule"/>
</dbReference>
<keyword evidence="8 9" id="KW-0378">Hydrolase</keyword>
<dbReference type="AlphaFoldDB" id="A0A1H9IS85"/>
<keyword evidence="6 9" id="KW-0479">Metal-binding</keyword>
<dbReference type="NCBIfam" id="NF001490">
    <property type="entry name" value="PRK00346.1-4"/>
    <property type="match status" value="1"/>
</dbReference>
<dbReference type="RefSeq" id="WP_092675833.1">
    <property type="nucleotide sequence ID" value="NZ_FOGC01000006.1"/>
</dbReference>
<evidence type="ECO:0000259" key="10">
    <source>
        <dbReference type="Pfam" id="PF01975"/>
    </source>
</evidence>